<evidence type="ECO:0000259" key="5">
    <source>
        <dbReference type="PROSITE" id="PS50011"/>
    </source>
</evidence>
<dbReference type="STRING" id="1173061.A0A0J9XK04"/>
<keyword evidence="1 3" id="KW-0547">Nucleotide-binding</keyword>
<dbReference type="GO" id="GO:0035556">
    <property type="term" value="P:intracellular signal transduction"/>
    <property type="evidence" value="ECO:0007669"/>
    <property type="project" value="TreeGrafter"/>
</dbReference>
<keyword evidence="7" id="KW-1185">Reference proteome</keyword>
<dbReference type="GO" id="GO:0004674">
    <property type="term" value="F:protein serine/threonine kinase activity"/>
    <property type="evidence" value="ECO:0007669"/>
    <property type="project" value="UniProtKB-KW"/>
</dbReference>
<comment type="similarity">
    <text evidence="4">Belongs to the protein kinase superfamily.</text>
</comment>
<keyword evidence="2 3" id="KW-0067">ATP-binding</keyword>
<dbReference type="GO" id="GO:0005737">
    <property type="term" value="C:cytoplasm"/>
    <property type="evidence" value="ECO:0007669"/>
    <property type="project" value="TreeGrafter"/>
</dbReference>
<feature type="binding site" evidence="3">
    <location>
        <position position="73"/>
    </location>
    <ligand>
        <name>ATP</name>
        <dbReference type="ChEBI" id="CHEBI:30616"/>
    </ligand>
</feature>
<evidence type="ECO:0000256" key="4">
    <source>
        <dbReference type="RuleBase" id="RU000304"/>
    </source>
</evidence>
<dbReference type="PROSITE" id="PS00108">
    <property type="entry name" value="PROTEIN_KINASE_ST"/>
    <property type="match status" value="1"/>
</dbReference>
<proteinExistence type="inferred from homology"/>
<dbReference type="GO" id="GO:0005524">
    <property type="term" value="F:ATP binding"/>
    <property type="evidence" value="ECO:0007669"/>
    <property type="project" value="UniProtKB-UniRule"/>
</dbReference>
<keyword evidence="6" id="KW-0808">Transferase</keyword>
<feature type="domain" description="Protein kinase" evidence="5">
    <location>
        <begin position="44"/>
        <end position="318"/>
    </location>
</feature>
<dbReference type="AlphaFoldDB" id="A0A0J9XK04"/>
<dbReference type="Proteomes" id="UP000242525">
    <property type="component" value="Unassembled WGS sequence"/>
</dbReference>
<organism evidence="6 7">
    <name type="scientific">Geotrichum candidum</name>
    <name type="common">Oospora lactis</name>
    <name type="synonym">Dipodascus geotrichum</name>
    <dbReference type="NCBI Taxonomy" id="1173061"/>
    <lineage>
        <taxon>Eukaryota</taxon>
        <taxon>Fungi</taxon>
        <taxon>Dikarya</taxon>
        <taxon>Ascomycota</taxon>
        <taxon>Saccharomycotina</taxon>
        <taxon>Dipodascomycetes</taxon>
        <taxon>Dipodascales</taxon>
        <taxon>Dipodascaceae</taxon>
        <taxon>Geotrichum</taxon>
    </lineage>
</organism>
<name>A0A0J9XK04_GEOCN</name>
<dbReference type="InterPro" id="IPR011009">
    <property type="entry name" value="Kinase-like_dom_sf"/>
</dbReference>
<dbReference type="InterPro" id="IPR008271">
    <property type="entry name" value="Ser/Thr_kinase_AS"/>
</dbReference>
<keyword evidence="4 6" id="KW-0723">Serine/threonine-protein kinase</keyword>
<dbReference type="SUPFAM" id="SSF56112">
    <property type="entry name" value="Protein kinase-like (PK-like)"/>
    <property type="match status" value="1"/>
</dbReference>
<evidence type="ECO:0000256" key="3">
    <source>
        <dbReference type="PROSITE-ProRule" id="PRU10141"/>
    </source>
</evidence>
<reference evidence="6" key="1">
    <citation type="submission" date="2014-03" db="EMBL/GenBank/DDBJ databases">
        <authorList>
            <person name="Casaregola S."/>
        </authorList>
    </citation>
    <scope>NUCLEOTIDE SEQUENCE [LARGE SCALE GENOMIC DNA]</scope>
    <source>
        <strain evidence="6">CLIB 918</strain>
    </source>
</reference>
<dbReference type="OrthoDB" id="410920at2759"/>
<gene>
    <name evidence="6" type="ORF">BN980_GECA20s01770g</name>
</gene>
<sequence>MTAPSIEEHCSYSLFKSYENLDPRSVPRRQIYTAFNSDGVPTSYYELKVLGHGAFSKIILAEDISTGERAVIKTADTSSPHGIEIATASLLHEINILKNLDHPSLVKMIVFNERSSPFIVFPYYEGGDLFELVAKHHALITPAIATRIFSDISKAVSYLHDNNITHRDIKLENVLLTITPEKLFALEDVQSHPTPLVVLSDLGLSTKFSPDAPLLTTRCGSVDYIPPELLMGEPYDGRQIDSWALGVLLYAIMEGKLPFNPRCNRKTVSLIVKIEWFWCKHRNNLSSEWESAKRIVAGCLRKRDNRLLVKDMVAGMTVA</sequence>
<accession>A0A0J9XK04</accession>
<dbReference type="EMBL" id="CCBN010000020">
    <property type="protein sequence ID" value="CDO57358.1"/>
    <property type="molecule type" value="Genomic_DNA"/>
</dbReference>
<evidence type="ECO:0000256" key="2">
    <source>
        <dbReference type="ARBA" id="ARBA00022840"/>
    </source>
</evidence>
<dbReference type="PROSITE" id="PS00107">
    <property type="entry name" value="PROTEIN_KINASE_ATP"/>
    <property type="match status" value="1"/>
</dbReference>
<keyword evidence="6" id="KW-0418">Kinase</keyword>
<dbReference type="InterPro" id="IPR000719">
    <property type="entry name" value="Prot_kinase_dom"/>
</dbReference>
<dbReference type="SMART" id="SM00220">
    <property type="entry name" value="S_TKc"/>
    <property type="match status" value="1"/>
</dbReference>
<dbReference type="InterPro" id="IPR017441">
    <property type="entry name" value="Protein_kinase_ATP_BS"/>
</dbReference>
<evidence type="ECO:0000313" key="7">
    <source>
        <dbReference type="Proteomes" id="UP000242525"/>
    </source>
</evidence>
<protein>
    <submittedName>
        <fullName evidence="6">Similar to Saccharomyces cerevisiae YKL116C PRR1 Serine/threonine protein kinase that inhibits pheromone induced signalling downstream of MAPK</fullName>
    </submittedName>
</protein>
<dbReference type="PROSITE" id="PS50011">
    <property type="entry name" value="PROTEIN_KINASE_DOM"/>
    <property type="match status" value="1"/>
</dbReference>
<dbReference type="Pfam" id="PF00069">
    <property type="entry name" value="Pkinase"/>
    <property type="match status" value="1"/>
</dbReference>
<evidence type="ECO:0000256" key="1">
    <source>
        <dbReference type="ARBA" id="ARBA00022741"/>
    </source>
</evidence>
<dbReference type="PANTHER" id="PTHR24346:SF30">
    <property type="entry name" value="MATERNAL EMBRYONIC LEUCINE ZIPPER KINASE"/>
    <property type="match status" value="1"/>
</dbReference>
<dbReference type="Gene3D" id="1.10.510.10">
    <property type="entry name" value="Transferase(Phosphotransferase) domain 1"/>
    <property type="match status" value="1"/>
</dbReference>
<evidence type="ECO:0000313" key="6">
    <source>
        <dbReference type="EMBL" id="CDO57358.1"/>
    </source>
</evidence>
<comment type="caution">
    <text evidence="6">The sequence shown here is derived from an EMBL/GenBank/DDBJ whole genome shotgun (WGS) entry which is preliminary data.</text>
</comment>
<dbReference type="PANTHER" id="PTHR24346">
    <property type="entry name" value="MAP/MICROTUBULE AFFINITY-REGULATING KINASE"/>
    <property type="match status" value="1"/>
</dbReference>